<dbReference type="EMBL" id="CAJVPD010000258">
    <property type="protein sequence ID" value="CAG8403591.1"/>
    <property type="molecule type" value="Genomic_DNA"/>
</dbReference>
<gene>
    <name evidence="2" type="ORF">PSALAMII_LOCUS7947</name>
</gene>
<keyword evidence="1" id="KW-1133">Transmembrane helix</keyword>
<feature type="transmembrane region" description="Helical" evidence="1">
    <location>
        <begin position="616"/>
        <end position="637"/>
    </location>
</feature>
<evidence type="ECO:0000313" key="3">
    <source>
        <dbReference type="Proteomes" id="UP001152592"/>
    </source>
</evidence>
<feature type="transmembrane region" description="Helical" evidence="1">
    <location>
        <begin position="657"/>
        <end position="675"/>
    </location>
</feature>
<comment type="caution">
    <text evidence="2">The sequence shown here is derived from an EMBL/GenBank/DDBJ whole genome shotgun (WGS) entry which is preliminary data.</text>
</comment>
<proteinExistence type="predicted"/>
<keyword evidence="1" id="KW-0812">Transmembrane</keyword>
<dbReference type="PANTHER" id="PTHR37544:SF3">
    <property type="entry name" value="SPRAY"/>
    <property type="match status" value="1"/>
</dbReference>
<dbReference type="Proteomes" id="UP001152592">
    <property type="component" value="Unassembled WGS sequence"/>
</dbReference>
<evidence type="ECO:0000256" key="1">
    <source>
        <dbReference type="SAM" id="Phobius"/>
    </source>
</evidence>
<evidence type="ECO:0000313" key="2">
    <source>
        <dbReference type="EMBL" id="CAG8403591.1"/>
    </source>
</evidence>
<dbReference type="OrthoDB" id="5836119at2759"/>
<keyword evidence="1" id="KW-0472">Membrane</keyword>
<feature type="transmembrane region" description="Helical" evidence="1">
    <location>
        <begin position="724"/>
        <end position="747"/>
    </location>
</feature>
<sequence length="1205" mass="134441">MFPRDVKDPVTSVKAKSTDEVNRRLWAPFFLRRPIMVIFLISYLACLGALIALYVYTQRQNHTLGIKTDGERLYYLWTYGPTAVFTILTAGWLQAEYRAAQLMPWILMRQGPTAASQSIFLDYLSKWNVMSLFESLKQRHFLVSLCVTGSLLLNGVTVFSTGLFELDSVLLTESTDMTVLSNFGETGYNPLTKNAKAFAACMAFSNRNMTPPAGIHGNYTYTPFQPATLESTKNSTIPADRTYQADIEVIRPYFDCQNATISWEPSTARFTDNETAVYTTPDGCRYQTRYTPSVLINPETNFGIGVEIHGCQGQRVNDTDSSDPPYINDWDIDLRIWASIAPSPTHNLTLQQQSTYAEYKKDPFRVVVCKPQYTAYQGPVRIWREAGGSANSVDIQPDTLNVTKGITGVQAAKLMYSALQSASTGSSTTGEPSGYQYVFAANSTSWDELWADSSAFEDAVTYSFSCMMQQVIKNDLLQDEPHNVKGTLQLTEDRLFVRQMSFWLMVVLLGMLITIVVILLCLFVPVAVCPRDTGSIGGMATVLAQSPEFMTSFEGSQLKTEMQMAACRPGQTQYTTIAEIEGTFAIIPQDQPVSRSIEPSDGEDSPQWWHPFASTWFVRIAVVVLPIAVIIGLEVVYHVSTSRRGITVVDGKSPYIHYIWVYIPALIMFAIRCLFTSVEFGTRIVQPYSTLRKGSAPPETTILENQLRKIAVYGVVDTLRKKQWALAAATIALLLAAINPILVSGLFTAKVSGPTFPMNLTQSTRWDLGNPTNASLIMRYYSEKSYNTDHTAGLILNLNLTDPQWTYNNLAFPQFSLANTNSPYDEGYIDVRIPALRSQLVCAKAPANTCEYIRGSLWCESKNNSTCFFETSTSTVADVDYFLEAPIQSTNNTGLAVCPTFSILYGKYSDSNHTTASEYHYLYCNATLEEVDIDTRLQLPSLLIDTDTPPRVQESSARQPFNTNAWSLPSFDLLRSTYLFNSDPKFNNALLETLVQGIDGVPMNELLTPEKLIARMQVVYGVTVAQLLNTGARSSFSEPYNKTYLVEPATMTAPIYTGIFHDGRKYLVQNMISTRILDGVLGSMVVCAMIALCAMRTTKVLPKSPTSIASVASFLYGSRLLGSVIPRGVEWWSDGDLKRRVLEGRSFSMGFWEENDRHRRDSDVSSVSDVSEMQEHAMDRSVSRTRFGIDVDLERPLLRTVSGYN</sequence>
<dbReference type="InterPro" id="IPR021840">
    <property type="entry name" value="DUF3433"/>
</dbReference>
<dbReference type="Pfam" id="PF11915">
    <property type="entry name" value="DUF3433"/>
    <property type="match status" value="2"/>
</dbReference>
<dbReference type="PANTHER" id="PTHR37544">
    <property type="entry name" value="SPRAY-RELATED"/>
    <property type="match status" value="1"/>
</dbReference>
<protein>
    <submittedName>
        <fullName evidence="2">Uncharacterized protein</fullName>
    </submittedName>
</protein>
<accession>A0A9W4JMV7</accession>
<organism evidence="2 3">
    <name type="scientific">Penicillium salamii</name>
    <dbReference type="NCBI Taxonomy" id="1612424"/>
    <lineage>
        <taxon>Eukaryota</taxon>
        <taxon>Fungi</taxon>
        <taxon>Dikarya</taxon>
        <taxon>Ascomycota</taxon>
        <taxon>Pezizomycotina</taxon>
        <taxon>Eurotiomycetes</taxon>
        <taxon>Eurotiomycetidae</taxon>
        <taxon>Eurotiales</taxon>
        <taxon>Aspergillaceae</taxon>
        <taxon>Penicillium</taxon>
    </lineage>
</organism>
<reference evidence="2" key="1">
    <citation type="submission" date="2021-07" db="EMBL/GenBank/DDBJ databases">
        <authorList>
            <person name="Branca A.L. A."/>
        </authorList>
    </citation>
    <scope>NUCLEOTIDE SEQUENCE</scope>
</reference>
<feature type="transmembrane region" description="Helical" evidence="1">
    <location>
        <begin position="34"/>
        <end position="56"/>
    </location>
</feature>
<dbReference type="AlphaFoldDB" id="A0A9W4JMV7"/>
<feature type="transmembrane region" description="Helical" evidence="1">
    <location>
        <begin position="76"/>
        <end position="93"/>
    </location>
</feature>
<name>A0A9W4JMV7_9EURO</name>
<feature type="transmembrane region" description="Helical" evidence="1">
    <location>
        <begin position="502"/>
        <end position="529"/>
    </location>
</feature>